<accession>A0A0A7HG35</accession>
<sequence length="75" mass="8613">MKSFEEIMYEASIEGFMAKIGSCQTMDGLKELEGYYKKRSKEAELKDSDDISVRDALAGKRAELEDMDDEEDEDF</sequence>
<evidence type="ECO:0000313" key="2">
    <source>
        <dbReference type="EMBL" id="AIZ02254.1"/>
    </source>
</evidence>
<dbReference type="Pfam" id="PF11637">
    <property type="entry name" value="UvsW-1"/>
    <property type="match status" value="1"/>
</dbReference>
<dbReference type="RefSeq" id="YP_009207375.1">
    <property type="nucleotide sequence ID" value="NC_028894.1"/>
</dbReference>
<evidence type="ECO:0000259" key="1">
    <source>
        <dbReference type="Pfam" id="PF11637"/>
    </source>
</evidence>
<gene>
    <name evidence="2" type="ORF">VR20_196</name>
</gene>
<evidence type="ECO:0000313" key="3">
    <source>
        <dbReference type="Proteomes" id="UP000030716"/>
    </source>
</evidence>
<dbReference type="InterPro" id="IPR038341">
    <property type="entry name" value="UvsW.1-like_sf"/>
</dbReference>
<organism evidence="2 3">
    <name type="scientific">Escherichia phage vB_EcoM_VR20</name>
    <dbReference type="NCBI Taxonomy" id="1567027"/>
    <lineage>
        <taxon>Viruses</taxon>
        <taxon>Duplodnaviria</taxon>
        <taxon>Heunggongvirae</taxon>
        <taxon>Uroviricota</taxon>
        <taxon>Caudoviricetes</taxon>
        <taxon>Pantevenvirales</taxon>
        <taxon>Straboviridae</taxon>
        <taxon>Tevenvirinae</taxon>
        <taxon>Gaprivervirus</taxon>
        <taxon>Gaprivervirus vr20</taxon>
    </lineage>
</organism>
<protein>
    <recommendedName>
        <fullName evidence="1">UvsW.1 domain-containing protein</fullName>
    </recommendedName>
</protein>
<dbReference type="GeneID" id="26633874"/>
<dbReference type="OrthoDB" id="24515at10239"/>
<proteinExistence type="predicted"/>
<name>A0A0A7HG35_9CAUD</name>
<dbReference type="Gene3D" id="1.20.1280.210">
    <property type="match status" value="1"/>
</dbReference>
<feature type="domain" description="UvsW.1" evidence="1">
    <location>
        <begin position="2"/>
        <end position="67"/>
    </location>
</feature>
<dbReference type="EMBL" id="KP007360">
    <property type="protein sequence ID" value="AIZ02254.1"/>
    <property type="molecule type" value="Genomic_DNA"/>
</dbReference>
<dbReference type="KEGG" id="vg:26633874"/>
<reference evidence="2 3" key="1">
    <citation type="submission" date="2014-10" db="EMBL/GenBank/DDBJ databases">
        <title>VR bacteriophages - a small but diverse group of low-temperature viruses.</title>
        <authorList>
            <person name="Kaliniene L."/>
            <person name="Meskys R."/>
            <person name="Simoliunas E."/>
            <person name="Zajanckauskaite A."/>
            <person name="Truncaite L."/>
        </authorList>
    </citation>
    <scope>NUCLEOTIDE SEQUENCE [LARGE SCALE GENOMIC DNA]</scope>
</reference>
<keyword evidence="3" id="KW-1185">Reference proteome</keyword>
<dbReference type="Proteomes" id="UP000030716">
    <property type="component" value="Segment"/>
</dbReference>
<dbReference type="InterPro" id="IPR020975">
    <property type="entry name" value="UvsW.1_dom"/>
</dbReference>